<dbReference type="EMBL" id="MUFB01000002">
    <property type="protein sequence ID" value="OOE87398.1"/>
    <property type="molecule type" value="Genomic_DNA"/>
</dbReference>
<organism evidence="1 2">
    <name type="scientific">Salinivibrio siamensis</name>
    <dbReference type="NCBI Taxonomy" id="414286"/>
    <lineage>
        <taxon>Bacteria</taxon>
        <taxon>Pseudomonadati</taxon>
        <taxon>Pseudomonadota</taxon>
        <taxon>Gammaproteobacteria</taxon>
        <taxon>Vibrionales</taxon>
        <taxon>Vibrionaceae</taxon>
        <taxon>Salinivibrio</taxon>
    </lineage>
</organism>
<keyword evidence="2" id="KW-1185">Reference proteome</keyword>
<accession>A0ABX3KEU0</accession>
<evidence type="ECO:0000313" key="1">
    <source>
        <dbReference type="EMBL" id="OOE87398.1"/>
    </source>
</evidence>
<evidence type="ECO:0008006" key="3">
    <source>
        <dbReference type="Google" id="ProtNLM"/>
    </source>
</evidence>
<evidence type="ECO:0000313" key="2">
    <source>
        <dbReference type="Proteomes" id="UP000189410"/>
    </source>
</evidence>
<name>A0ABX3KEU0_9GAMM</name>
<sequence length="456" mass="52230">MIIFPSIVLIDDKKEDLDSIQDSLVRAGYPCFPIHYKKDEPSNLSGVDHINFDKVHPRVIITDLNLQELQVNAKSLVGPIADILRKITIDGPYLLFFWSKNTGTVKEVMDLIEERYADIPYPIHWGVLDKAQFNTPRSNLKDEVVGILSSNPIFESLFGWENRVSSAAQLTTDSLFRLARSRENNIEKFQHQTTENLKTMLGIIGNETLGFKNAREEPDVAIELGLEPVLHNHIRSNHNKAEHSSWVNASKGIGQKPDNESYQDIKAYLNTFYHIDELSNGSLKNKRGTWIEFNKTYLDENELKVESNLGRNIKTVMNEEFLNCRKGTKKERSVVREATQLGFIELSAECDQAQRKTKLNRYFLSAMIPKEHEKFTFFGDQSGRDTAHAGIYRLPNVIIKNEEYIVKVSFMYQLGARPDVNKWLGTPIFKLKDQILSDISFRASQHAARPGIIRFD</sequence>
<reference evidence="1 2" key="1">
    <citation type="journal article" date="2017" name="Genome Announc.">
        <title>Draft Genome Sequences of Salinivibrio proteolyticus, Salinivibrio sharmensis, Salinivibrio siamensis, Salinivibrio costicola subsp. alcaliphilus, Salinivibrio costicola subsp. vallismortis, and 29 New Isolates Belonging to the Genus Salinivibrio.</title>
        <authorList>
            <person name="Lopez-Hermoso C."/>
            <person name="de la Haba R.R."/>
            <person name="Sanchez-Porro C."/>
            <person name="Bayliss S.C."/>
            <person name="Feil E.J."/>
            <person name="Ventosa A."/>
        </authorList>
    </citation>
    <scope>NUCLEOTIDE SEQUENCE [LARGE SCALE GENOMIC DNA]</scope>
    <source>
        <strain evidence="1 2">JCM 14472</strain>
    </source>
</reference>
<gene>
    <name evidence="1" type="ORF">BZG73_01800</name>
</gene>
<protein>
    <recommendedName>
        <fullName evidence="3">Response regulatory domain-containing protein</fullName>
    </recommendedName>
</protein>
<dbReference type="Proteomes" id="UP000189410">
    <property type="component" value="Unassembled WGS sequence"/>
</dbReference>
<proteinExistence type="predicted"/>
<comment type="caution">
    <text evidence="1">The sequence shown here is derived from an EMBL/GenBank/DDBJ whole genome shotgun (WGS) entry which is preliminary data.</text>
</comment>
<dbReference type="RefSeq" id="WP_077667419.1">
    <property type="nucleotide sequence ID" value="NZ_MUFB01000002.1"/>
</dbReference>